<evidence type="ECO:0000256" key="6">
    <source>
        <dbReference type="ARBA" id="ARBA00023065"/>
    </source>
</evidence>
<sequence>MPAENPLLRGGLTLRKFRGTVLNDLWPELLFFTGVAAMVCCVSKFTSTKLYFSPQLLTVLGTVLGLVISFRTTSAYDRYWEGRKLWSTIALSSRNLANLIWIHVPTDRSAKSSTPLPKDAKLKVMIEKSSMINLIQAFSVSVKHYLRGEPGIYYQDLYPLIAFLPQYAMQNGPMESNEKLPLWSDDANAGGHHLPRDPGSSEGGFKRKKNKTFDPEKALPDVTPDHVHLAPARNPPPTTFFDYFPVLMPLKTIYKLIKRAVVRQTENENEEEGERSAWTGKKKHRPVVESIVPLEIALHISSYYNFLLMSGLLQPASATAFNNNLHSLQDASMQLRRIATTPIPFAYQAHLRMAIWLYLFFLPFQIYSALGWITIPASLFAAFLFLGFLEIGAEIENPFNYDDNDLDIDGYCLSIARELAEIMAHDPSPPISYIFNDYNQPFAPADRRTASELLSEQGNEYLGESGVESVRATMVRSWRSVTEMTTHTKKTIAA</sequence>
<evidence type="ECO:0000256" key="3">
    <source>
        <dbReference type="ARBA" id="ARBA00022475"/>
    </source>
</evidence>
<feature type="region of interest" description="Disordered" evidence="8">
    <location>
        <begin position="178"/>
        <end position="231"/>
    </location>
</feature>
<reference evidence="10 11" key="1">
    <citation type="journal article" date="2019" name="Fungal Biol. Biotechnol.">
        <title>Draft genome sequence of fastidious pathogen Ceratobasidium theobromae, which causes vascular-streak dieback in Theobroma cacao.</title>
        <authorList>
            <person name="Ali S.S."/>
            <person name="Asman A."/>
            <person name="Shao J."/>
            <person name="Firmansyah A.P."/>
            <person name="Susilo A.W."/>
            <person name="Rosmana A."/>
            <person name="McMahon P."/>
            <person name="Junaid M."/>
            <person name="Guest D."/>
            <person name="Kheng T.Y."/>
            <person name="Meinhardt L.W."/>
            <person name="Bailey B.A."/>
        </authorList>
    </citation>
    <scope>NUCLEOTIDE SEQUENCE [LARGE SCALE GENOMIC DNA]</scope>
    <source>
        <strain evidence="10 11">CT2</strain>
    </source>
</reference>
<keyword evidence="4 9" id="KW-0812">Transmembrane</keyword>
<evidence type="ECO:0000256" key="8">
    <source>
        <dbReference type="SAM" id="MobiDB-lite"/>
    </source>
</evidence>
<keyword evidence="3" id="KW-1003">Cell membrane</keyword>
<dbReference type="PANTHER" id="PTHR33281">
    <property type="entry name" value="UPF0187 PROTEIN YNEE"/>
    <property type="match status" value="1"/>
</dbReference>
<evidence type="ECO:0000256" key="4">
    <source>
        <dbReference type="ARBA" id="ARBA00022692"/>
    </source>
</evidence>
<evidence type="ECO:0000256" key="2">
    <source>
        <dbReference type="ARBA" id="ARBA00022448"/>
    </source>
</evidence>
<dbReference type="Pfam" id="PF25539">
    <property type="entry name" value="Bestrophin_2"/>
    <property type="match status" value="2"/>
</dbReference>
<keyword evidence="2" id="KW-0813">Transport</keyword>
<evidence type="ECO:0000256" key="7">
    <source>
        <dbReference type="ARBA" id="ARBA00023136"/>
    </source>
</evidence>
<keyword evidence="6" id="KW-0406">Ion transport</keyword>
<evidence type="ECO:0000256" key="5">
    <source>
        <dbReference type="ARBA" id="ARBA00022989"/>
    </source>
</evidence>
<proteinExistence type="predicted"/>
<feature type="transmembrane region" description="Helical" evidence="9">
    <location>
        <begin position="25"/>
        <end position="45"/>
    </location>
</feature>
<dbReference type="AlphaFoldDB" id="A0A5N5QRV0"/>
<comment type="caution">
    <text evidence="10">The sequence shown here is derived from an EMBL/GenBank/DDBJ whole genome shotgun (WGS) entry which is preliminary data.</text>
</comment>
<gene>
    <name evidence="10" type="ORF">CTheo_2211</name>
</gene>
<dbReference type="GO" id="GO:0005254">
    <property type="term" value="F:chloride channel activity"/>
    <property type="evidence" value="ECO:0007669"/>
    <property type="project" value="InterPro"/>
</dbReference>
<evidence type="ECO:0000313" key="10">
    <source>
        <dbReference type="EMBL" id="KAB5594281.1"/>
    </source>
</evidence>
<organism evidence="10 11">
    <name type="scientific">Ceratobasidium theobromae</name>
    <dbReference type="NCBI Taxonomy" id="1582974"/>
    <lineage>
        <taxon>Eukaryota</taxon>
        <taxon>Fungi</taxon>
        <taxon>Dikarya</taxon>
        <taxon>Basidiomycota</taxon>
        <taxon>Agaricomycotina</taxon>
        <taxon>Agaricomycetes</taxon>
        <taxon>Cantharellales</taxon>
        <taxon>Ceratobasidiaceae</taxon>
        <taxon>Ceratobasidium</taxon>
    </lineage>
</organism>
<dbReference type="InterPro" id="IPR044669">
    <property type="entry name" value="YneE/VCCN1/2-like"/>
</dbReference>
<protein>
    <submittedName>
        <fullName evidence="10">Bestrophin protein</fullName>
    </submittedName>
</protein>
<feature type="transmembrane region" description="Helical" evidence="9">
    <location>
        <begin position="51"/>
        <end position="70"/>
    </location>
</feature>
<dbReference type="OrthoDB" id="1368at2759"/>
<keyword evidence="5 9" id="KW-1133">Transmembrane helix</keyword>
<name>A0A5N5QRV0_9AGAM</name>
<evidence type="ECO:0000256" key="1">
    <source>
        <dbReference type="ARBA" id="ARBA00004651"/>
    </source>
</evidence>
<comment type="subcellular location">
    <subcellularLocation>
        <location evidence="1">Cell membrane</location>
        <topology evidence="1">Multi-pass membrane protein</topology>
    </subcellularLocation>
</comment>
<dbReference type="Proteomes" id="UP000383932">
    <property type="component" value="Unassembled WGS sequence"/>
</dbReference>
<dbReference type="EMBL" id="SSOP01000022">
    <property type="protein sequence ID" value="KAB5594281.1"/>
    <property type="molecule type" value="Genomic_DNA"/>
</dbReference>
<evidence type="ECO:0000313" key="11">
    <source>
        <dbReference type="Proteomes" id="UP000383932"/>
    </source>
</evidence>
<accession>A0A5N5QRV0</accession>
<keyword evidence="11" id="KW-1185">Reference proteome</keyword>
<feature type="compositionally biased region" description="Basic and acidic residues" evidence="8">
    <location>
        <begin position="211"/>
        <end position="228"/>
    </location>
</feature>
<evidence type="ECO:0000256" key="9">
    <source>
        <dbReference type="SAM" id="Phobius"/>
    </source>
</evidence>
<dbReference type="GO" id="GO:0005886">
    <property type="term" value="C:plasma membrane"/>
    <property type="evidence" value="ECO:0007669"/>
    <property type="project" value="UniProtKB-SubCell"/>
</dbReference>
<dbReference type="PANTHER" id="PTHR33281:SF19">
    <property type="entry name" value="VOLTAGE-DEPENDENT ANION CHANNEL-FORMING PROTEIN YNEE"/>
    <property type="match status" value="1"/>
</dbReference>
<keyword evidence="7 9" id="KW-0472">Membrane</keyword>